<organism evidence="1 2">
    <name type="scientific">Ziziphus jujuba</name>
    <name type="common">Chinese jujube</name>
    <name type="synonym">Ziziphus sativa</name>
    <dbReference type="NCBI Taxonomy" id="326968"/>
    <lineage>
        <taxon>Eukaryota</taxon>
        <taxon>Viridiplantae</taxon>
        <taxon>Streptophyta</taxon>
        <taxon>Embryophyta</taxon>
        <taxon>Tracheophyta</taxon>
        <taxon>Spermatophyta</taxon>
        <taxon>Magnoliopsida</taxon>
        <taxon>eudicotyledons</taxon>
        <taxon>Gunneridae</taxon>
        <taxon>Pentapetalae</taxon>
        <taxon>rosids</taxon>
        <taxon>fabids</taxon>
        <taxon>Rosales</taxon>
        <taxon>Rhamnaceae</taxon>
        <taxon>Paliureae</taxon>
        <taxon>Ziziphus</taxon>
    </lineage>
</organism>
<dbReference type="Pfam" id="PF04720">
    <property type="entry name" value="PDDEXK_6"/>
    <property type="match status" value="1"/>
</dbReference>
<dbReference type="PANTHER" id="PTHR31579">
    <property type="entry name" value="OS03G0796600 PROTEIN"/>
    <property type="match status" value="1"/>
</dbReference>
<keyword evidence="1" id="KW-1185">Reference proteome</keyword>
<gene>
    <name evidence="2" type="primary">LOC107425572</name>
</gene>
<accession>A0A6P4A673</accession>
<name>A0A6P4A673_ZIZJJ</name>
<dbReference type="AlphaFoldDB" id="A0A6P4A673"/>
<dbReference type="NCBIfam" id="TIGR01615">
    <property type="entry name" value="A_thal_3542"/>
    <property type="match status" value="1"/>
</dbReference>
<dbReference type="PANTHER" id="PTHR31579:SF34">
    <property type="entry name" value="T14N5.3 PROTEIN"/>
    <property type="match status" value="1"/>
</dbReference>
<reference evidence="2" key="1">
    <citation type="submission" date="2025-08" db="UniProtKB">
        <authorList>
            <consortium name="RefSeq"/>
        </authorList>
    </citation>
    <scope>IDENTIFICATION</scope>
    <source>
        <tissue evidence="2">Seedling</tissue>
    </source>
</reference>
<evidence type="ECO:0000313" key="2">
    <source>
        <dbReference type="RefSeq" id="XP_015891064.3"/>
    </source>
</evidence>
<dbReference type="GeneID" id="107425572"/>
<dbReference type="InterPro" id="IPR006502">
    <property type="entry name" value="PDDEXK-like"/>
</dbReference>
<protein>
    <submittedName>
        <fullName evidence="2">Uncharacterized protein LOC107425572</fullName>
    </submittedName>
</protein>
<sequence>MGSLEDEILVQMVHDFMEYSESPARPLFSSSSNCPPLNNQTQYFTLLDILGRGTQYEAEVLKSILNYMRNKRNTEKTIDMKKWLLLKLKMDGYNASLCQTSWVTSLGCPAGDYEYIEIIREPMRLVVDIDFQSQFELARPTASYKQLTDTLPTIYVGTEAKLIKIISLLCSAAKQSLKDRGLHLPPWRTTTYMQSKWLASSLKKDLNNADNEVKSIGVHCFSNWVPPIVKPKRRNLGNGSGLSSQFSNMRINCC</sequence>
<dbReference type="Proteomes" id="UP001652623">
    <property type="component" value="Chromosome 7"/>
</dbReference>
<dbReference type="KEGG" id="zju:107425572"/>
<proteinExistence type="predicted"/>
<dbReference type="RefSeq" id="XP_015891064.3">
    <property type="nucleotide sequence ID" value="XM_016035578.4"/>
</dbReference>
<evidence type="ECO:0000313" key="1">
    <source>
        <dbReference type="Proteomes" id="UP001652623"/>
    </source>
</evidence>
<dbReference type="InParanoid" id="A0A6P4A673"/>